<proteinExistence type="predicted"/>
<keyword evidence="1" id="KW-0472">Membrane</keyword>
<feature type="transmembrane region" description="Helical" evidence="1">
    <location>
        <begin position="73"/>
        <end position="94"/>
    </location>
</feature>
<feature type="transmembrane region" description="Helical" evidence="1">
    <location>
        <begin position="373"/>
        <end position="394"/>
    </location>
</feature>
<comment type="caution">
    <text evidence="2">The sequence shown here is derived from an EMBL/GenBank/DDBJ whole genome shotgun (WGS) entry which is preliminary data.</text>
</comment>
<dbReference type="EMBL" id="AKFT01000021">
    <property type="protein sequence ID" value="EJF47301.1"/>
    <property type="molecule type" value="Genomic_DNA"/>
</dbReference>
<evidence type="ECO:0000313" key="2">
    <source>
        <dbReference type="EMBL" id="EJF47301.1"/>
    </source>
</evidence>
<feature type="transmembrane region" description="Helical" evidence="1">
    <location>
        <begin position="201"/>
        <end position="222"/>
    </location>
</feature>
<sequence>MTHSDRCSCPYCQTASMHSCGERQSCEPVVRRGDSQEDHLKIDDMRQNENHSEYRTYSEAKPVVASPAKMFRIALLSSLSVFISFVMIGTLVAYGKDGLNSGGVAAFIKQIADHNFRNSVLSVQAIVASVDVALVVISWKKFGRPEDGEPIQLRIWLSRVLEDARRETATAFIMIILAMVTGGLFFSYWASILGQMSSGGLVGGDSIIGAALVAVFIAIAVLPSIVRVSGNETLSGYASLVKSVTCLPRRRIEVFQHARDKVAMSKWKKFGWLVYLWVACTLPTVLSWGILMWEKWGSLTLLLLITLLLVMGALAGAVIYWTFAFVSSAVREDYLRTFCLGLILVFDAIVLISFGCLSWAFWRDEYITIGEAFGVFFGSVYWVLLFLLFTIFWWRVPILHRLGRMYYTKAIDDLIEEYKESSELAGSAYVQSKYSGYLEDMEAIASVLAPESAIIHRVGGREGRSRSRRWWRRCFTKWWDLCAEIKVPAEWGSPALTQDALDKNLRRRLEQDFGVTFCGRGGAVPERGKIIRLLNPADAWHMRSALE</sequence>
<keyword evidence="1" id="KW-1133">Transmembrane helix</keyword>
<dbReference type="Proteomes" id="UP000002941">
    <property type="component" value="Unassembled WGS sequence"/>
</dbReference>
<name>J0XF03_9ACTO</name>
<feature type="transmembrane region" description="Helical" evidence="1">
    <location>
        <begin position="270"/>
        <end position="293"/>
    </location>
</feature>
<evidence type="ECO:0000313" key="3">
    <source>
        <dbReference type="Proteomes" id="UP000002941"/>
    </source>
</evidence>
<protein>
    <submittedName>
        <fullName evidence="2">Uncharacterized protein</fullName>
    </submittedName>
</protein>
<dbReference type="AlphaFoldDB" id="J0XF03"/>
<feature type="transmembrane region" description="Helical" evidence="1">
    <location>
        <begin position="338"/>
        <end position="361"/>
    </location>
</feature>
<feature type="transmembrane region" description="Helical" evidence="1">
    <location>
        <begin position="121"/>
        <end position="139"/>
    </location>
</feature>
<organism evidence="2 3">
    <name type="scientific">Actinomyces massiliensis F0489</name>
    <dbReference type="NCBI Taxonomy" id="1125718"/>
    <lineage>
        <taxon>Bacteria</taxon>
        <taxon>Bacillati</taxon>
        <taxon>Actinomycetota</taxon>
        <taxon>Actinomycetes</taxon>
        <taxon>Actinomycetales</taxon>
        <taxon>Actinomycetaceae</taxon>
        <taxon>Actinomyces</taxon>
    </lineage>
</organism>
<evidence type="ECO:0000256" key="1">
    <source>
        <dbReference type="SAM" id="Phobius"/>
    </source>
</evidence>
<dbReference type="eggNOG" id="ENOG5031DK7">
    <property type="taxonomic scope" value="Bacteria"/>
</dbReference>
<feature type="transmembrane region" description="Helical" evidence="1">
    <location>
        <begin position="299"/>
        <end position="326"/>
    </location>
</feature>
<dbReference type="PATRIC" id="fig|1125718.3.peg.344"/>
<keyword evidence="3" id="KW-1185">Reference proteome</keyword>
<reference evidence="2 3" key="1">
    <citation type="submission" date="2012-05" db="EMBL/GenBank/DDBJ databases">
        <authorList>
            <person name="Harkins D.M."/>
            <person name="Madupu R."/>
            <person name="Durkin A.S."/>
            <person name="Torralba M."/>
            <person name="Methe B."/>
            <person name="Sutton G.G."/>
            <person name="Nelson K.E."/>
        </authorList>
    </citation>
    <scope>NUCLEOTIDE SEQUENCE [LARGE SCALE GENOMIC DNA]</scope>
    <source>
        <strain evidence="2 3">F0489</strain>
    </source>
</reference>
<feature type="transmembrane region" description="Helical" evidence="1">
    <location>
        <begin position="169"/>
        <end position="189"/>
    </location>
</feature>
<gene>
    <name evidence="2" type="ORF">HMPREF1318_1582</name>
</gene>
<keyword evidence="1" id="KW-0812">Transmembrane</keyword>
<accession>J0XF03</accession>